<dbReference type="SFLD" id="SFLDF00562">
    <property type="entry name" value="HemN-like__clustered_with_heat"/>
    <property type="match status" value="1"/>
</dbReference>
<comment type="cofactor">
    <cofactor evidence="1">
        <name>[4Fe-4S] cluster</name>
        <dbReference type="ChEBI" id="CHEBI:49883"/>
    </cofactor>
</comment>
<dbReference type="InterPro" id="IPR004559">
    <property type="entry name" value="HemW-like"/>
</dbReference>
<dbReference type="NCBIfam" id="TIGR00539">
    <property type="entry name" value="hemN_rel"/>
    <property type="match status" value="1"/>
</dbReference>
<name>A0A937LZ55_9GAMM</name>
<dbReference type="InterPro" id="IPR034505">
    <property type="entry name" value="Coproporphyrinogen-III_oxidase"/>
</dbReference>
<dbReference type="SFLD" id="SFLDG01065">
    <property type="entry name" value="anaerobic_coproporphyrinogen-I"/>
    <property type="match status" value="1"/>
</dbReference>
<sequence length="377" mass="43039">MKTLEPSSVPISLYVHFPWCEKKCPYCDFNIETDKKDGDEEALLFAILKDLDNSSKYIGSRKFTSVYFGGGTPSLISAKIIEKIINTLNQKELLEKDCEVSFELNPKEVKEEYINDLVRIGINRVSIGIQSFDANTLSSLERNHGVADSLNAIKVVSKMKTIDTTIDLIYGVMGQDIESLRKDIEIFCSHDVDHLSMYQLTIEPNTIFYKKELRLPDDSLIELMETEAAKILNAKNIHQYEVSSWSRDNKKSNHNMNYWMYGDYLGLGPGAHSKITQEASIKRMIKLKKLKSYIKNPSKTMDTNITSDSYDLDLAMNLLRIKGGLSLKELETSHIYVPDSFLEKRLKGIEEKLLENDGIRATQIGYKFLNDTINLFN</sequence>
<evidence type="ECO:0000256" key="10">
    <source>
        <dbReference type="RuleBase" id="RU364116"/>
    </source>
</evidence>
<keyword evidence="8 10" id="KW-0411">Iron-sulfur</keyword>
<keyword evidence="10" id="KW-0004">4Fe-4S</keyword>
<accession>A0A937LZ55</accession>
<dbReference type="InterPro" id="IPR007197">
    <property type="entry name" value="rSAM"/>
</dbReference>
<evidence type="ECO:0000256" key="3">
    <source>
        <dbReference type="ARBA" id="ARBA00017228"/>
    </source>
</evidence>
<keyword evidence="7 10" id="KW-0408">Iron</keyword>
<dbReference type="GO" id="GO:0006779">
    <property type="term" value="P:porphyrin-containing compound biosynthetic process"/>
    <property type="evidence" value="ECO:0007669"/>
    <property type="project" value="InterPro"/>
</dbReference>
<dbReference type="SUPFAM" id="SSF102114">
    <property type="entry name" value="Radical SAM enzymes"/>
    <property type="match status" value="1"/>
</dbReference>
<dbReference type="InterPro" id="IPR013785">
    <property type="entry name" value="Aldolase_TIM"/>
</dbReference>
<evidence type="ECO:0000313" key="12">
    <source>
        <dbReference type="EMBL" id="MBL6903180.1"/>
    </source>
</evidence>
<dbReference type="Gene3D" id="3.20.20.70">
    <property type="entry name" value="Aldolase class I"/>
    <property type="match status" value="1"/>
</dbReference>
<comment type="subcellular location">
    <subcellularLocation>
        <location evidence="10">Cytoplasm</location>
    </subcellularLocation>
</comment>
<dbReference type="Proteomes" id="UP000705230">
    <property type="component" value="Unassembled WGS sequence"/>
</dbReference>
<evidence type="ECO:0000313" key="13">
    <source>
        <dbReference type="Proteomes" id="UP000705230"/>
    </source>
</evidence>
<dbReference type="GO" id="GO:0046872">
    <property type="term" value="F:metal ion binding"/>
    <property type="evidence" value="ECO:0007669"/>
    <property type="project" value="UniProtKB-UniRule"/>
</dbReference>
<keyword evidence="9 10" id="KW-0143">Chaperone</keyword>
<dbReference type="PROSITE" id="PS51918">
    <property type="entry name" value="RADICAL_SAM"/>
    <property type="match status" value="1"/>
</dbReference>
<keyword evidence="10" id="KW-0963">Cytoplasm</keyword>
<comment type="similarity">
    <text evidence="2">Belongs to the anaerobic coproporphyrinogen-III oxidase family. HemW subfamily.</text>
</comment>
<proteinExistence type="inferred from homology"/>
<keyword evidence="6 10" id="KW-0479">Metal-binding</keyword>
<evidence type="ECO:0000256" key="5">
    <source>
        <dbReference type="ARBA" id="ARBA00022691"/>
    </source>
</evidence>
<dbReference type="SFLD" id="SFLDG01082">
    <property type="entry name" value="B12-binding_domain_containing"/>
    <property type="match status" value="1"/>
</dbReference>
<gene>
    <name evidence="12" type="primary">hemW</name>
    <name evidence="12" type="ORF">ISR29_03155</name>
</gene>
<evidence type="ECO:0000256" key="2">
    <source>
        <dbReference type="ARBA" id="ARBA00006100"/>
    </source>
</evidence>
<evidence type="ECO:0000256" key="4">
    <source>
        <dbReference type="ARBA" id="ARBA00022617"/>
    </source>
</evidence>
<reference evidence="12" key="1">
    <citation type="submission" date="2020-10" db="EMBL/GenBank/DDBJ databases">
        <title>Microbiome of the Black Sea water column analyzed by genome centric metagenomics.</title>
        <authorList>
            <person name="Cabello-Yeves P.J."/>
            <person name="Callieri C."/>
            <person name="Picazo A."/>
            <person name="Mehrshad M."/>
            <person name="Haro-Moreno J.M."/>
            <person name="Roda-Garcia J."/>
            <person name="Dzembekova N."/>
            <person name="Slabakova V."/>
            <person name="Slabakova N."/>
            <person name="Moncheva S."/>
            <person name="Rodriguez-Valera F."/>
        </authorList>
    </citation>
    <scope>NUCLEOTIDE SEQUENCE</scope>
    <source>
        <strain evidence="12">BS30m-G43</strain>
    </source>
</reference>
<comment type="caution">
    <text evidence="12">The sequence shown here is derived from an EMBL/GenBank/DDBJ whole genome shotgun (WGS) entry which is preliminary data.</text>
</comment>
<dbReference type="SFLD" id="SFLDF00288">
    <property type="entry name" value="HemN-like__clustered_with_nucl"/>
    <property type="match status" value="1"/>
</dbReference>
<dbReference type="GO" id="GO:0051539">
    <property type="term" value="F:4 iron, 4 sulfur cluster binding"/>
    <property type="evidence" value="ECO:0007669"/>
    <property type="project" value="UniProtKB-UniRule"/>
</dbReference>
<dbReference type="SFLD" id="SFLDS00029">
    <property type="entry name" value="Radical_SAM"/>
    <property type="match status" value="1"/>
</dbReference>
<comment type="function">
    <text evidence="10">Probably acts as a heme chaperone, transferring heme to an unknown acceptor. Binds one molecule of heme per monomer, possibly covalently. Binds 1 [4Fe-4S] cluster. The cluster is coordinated with 3 cysteines and an exchangeable S-adenosyl-L-methionine.</text>
</comment>
<dbReference type="AlphaFoldDB" id="A0A937LZ55"/>
<evidence type="ECO:0000256" key="7">
    <source>
        <dbReference type="ARBA" id="ARBA00023004"/>
    </source>
</evidence>
<dbReference type="SMART" id="SM00729">
    <property type="entry name" value="Elp3"/>
    <property type="match status" value="1"/>
</dbReference>
<evidence type="ECO:0000256" key="8">
    <source>
        <dbReference type="ARBA" id="ARBA00023014"/>
    </source>
</evidence>
<evidence type="ECO:0000256" key="6">
    <source>
        <dbReference type="ARBA" id="ARBA00022723"/>
    </source>
</evidence>
<protein>
    <recommendedName>
        <fullName evidence="3 10">Heme chaperone HemW</fullName>
    </recommendedName>
</protein>
<dbReference type="Pfam" id="PF04055">
    <property type="entry name" value="Radical_SAM"/>
    <property type="match status" value="1"/>
</dbReference>
<dbReference type="GO" id="GO:0004109">
    <property type="term" value="F:coproporphyrinogen oxidase activity"/>
    <property type="evidence" value="ECO:0007669"/>
    <property type="project" value="InterPro"/>
</dbReference>
<dbReference type="InterPro" id="IPR058240">
    <property type="entry name" value="rSAM_sf"/>
</dbReference>
<dbReference type="GO" id="GO:0005737">
    <property type="term" value="C:cytoplasm"/>
    <property type="evidence" value="ECO:0007669"/>
    <property type="project" value="UniProtKB-SubCell"/>
</dbReference>
<evidence type="ECO:0000259" key="11">
    <source>
        <dbReference type="PROSITE" id="PS51918"/>
    </source>
</evidence>
<dbReference type="InterPro" id="IPR006638">
    <property type="entry name" value="Elp3/MiaA/NifB-like_rSAM"/>
</dbReference>
<dbReference type="PANTHER" id="PTHR13932:SF5">
    <property type="entry name" value="RADICAL S-ADENOSYL METHIONINE DOMAIN-CONTAINING PROTEIN 1, MITOCHONDRIAL"/>
    <property type="match status" value="1"/>
</dbReference>
<dbReference type="CDD" id="cd01335">
    <property type="entry name" value="Radical_SAM"/>
    <property type="match status" value="1"/>
</dbReference>
<feature type="domain" description="Radical SAM core" evidence="11">
    <location>
        <begin position="3"/>
        <end position="241"/>
    </location>
</feature>
<keyword evidence="4 10" id="KW-0349">Heme</keyword>
<keyword evidence="5 10" id="KW-0949">S-adenosyl-L-methionine</keyword>
<dbReference type="EMBL" id="JADHSG010000003">
    <property type="protein sequence ID" value="MBL6903180.1"/>
    <property type="molecule type" value="Genomic_DNA"/>
</dbReference>
<dbReference type="PANTHER" id="PTHR13932">
    <property type="entry name" value="COPROPORPHYRINIGEN III OXIDASE"/>
    <property type="match status" value="1"/>
</dbReference>
<evidence type="ECO:0000256" key="1">
    <source>
        <dbReference type="ARBA" id="ARBA00001966"/>
    </source>
</evidence>
<evidence type="ECO:0000256" key="9">
    <source>
        <dbReference type="ARBA" id="ARBA00023186"/>
    </source>
</evidence>
<organism evidence="12 13">
    <name type="scientific">SAR86 cluster bacterium</name>
    <dbReference type="NCBI Taxonomy" id="2030880"/>
    <lineage>
        <taxon>Bacteria</taxon>
        <taxon>Pseudomonadati</taxon>
        <taxon>Pseudomonadota</taxon>
        <taxon>Gammaproteobacteria</taxon>
        <taxon>SAR86 cluster</taxon>
    </lineage>
</organism>